<evidence type="ECO:0000313" key="2">
    <source>
        <dbReference type="EMBL" id="OYR21657.1"/>
    </source>
</evidence>
<name>A0A256G3I1_9HYPH</name>
<proteinExistence type="predicted"/>
<accession>A0A256G3I1</accession>
<keyword evidence="3" id="KW-1185">Reference proteome</keyword>
<protein>
    <submittedName>
        <fullName evidence="2">Uncharacterized protein</fullName>
    </submittedName>
</protein>
<evidence type="ECO:0000313" key="3">
    <source>
        <dbReference type="Proteomes" id="UP000216188"/>
    </source>
</evidence>
<evidence type="ECO:0000256" key="1">
    <source>
        <dbReference type="SAM" id="MobiDB-lite"/>
    </source>
</evidence>
<organism evidence="2 3">
    <name type="scientific">Brucella pseudogrignonensis</name>
    <dbReference type="NCBI Taxonomy" id="419475"/>
    <lineage>
        <taxon>Bacteria</taxon>
        <taxon>Pseudomonadati</taxon>
        <taxon>Pseudomonadota</taxon>
        <taxon>Alphaproteobacteria</taxon>
        <taxon>Hyphomicrobiales</taxon>
        <taxon>Brucellaceae</taxon>
        <taxon>Brucella/Ochrobactrum group</taxon>
        <taxon>Brucella</taxon>
    </lineage>
</organism>
<sequence>MLPAARQRARADEGRAPTTPHARSSGRARPFATLGGAVRARP</sequence>
<comment type="caution">
    <text evidence="2">The sequence shown here is derived from an EMBL/GenBank/DDBJ whole genome shotgun (WGS) entry which is preliminary data.</text>
</comment>
<feature type="region of interest" description="Disordered" evidence="1">
    <location>
        <begin position="1"/>
        <end position="42"/>
    </location>
</feature>
<dbReference type="AlphaFoldDB" id="A0A256G3I1"/>
<reference evidence="2 3" key="1">
    <citation type="submission" date="2017-07" db="EMBL/GenBank/DDBJ databases">
        <title>Phylogenetic study on the rhizospheric bacterium Ochrobactrum sp. A44.</title>
        <authorList>
            <person name="Krzyzanowska D.M."/>
            <person name="Ossowicki A."/>
            <person name="Rajewska M."/>
            <person name="Maciag T."/>
            <person name="Kaczynski Z."/>
            <person name="Czerwicka M."/>
            <person name="Jafra S."/>
        </authorList>
    </citation>
    <scope>NUCLEOTIDE SEQUENCE [LARGE SCALE GENOMIC DNA]</scope>
    <source>
        <strain evidence="2 3">CCUG 30717</strain>
    </source>
</reference>
<dbReference type="EMBL" id="NNRM01000047">
    <property type="protein sequence ID" value="OYR21657.1"/>
    <property type="molecule type" value="Genomic_DNA"/>
</dbReference>
<gene>
    <name evidence="2" type="ORF">CEV34_4927</name>
</gene>
<dbReference type="Proteomes" id="UP000216188">
    <property type="component" value="Unassembled WGS sequence"/>
</dbReference>